<gene>
    <name evidence="2" type="ordered locus">Desmer_2392</name>
</gene>
<feature type="transmembrane region" description="Helical" evidence="1">
    <location>
        <begin position="248"/>
        <end position="270"/>
    </location>
</feature>
<dbReference type="KEGG" id="dmi:Desmer_2392"/>
<feature type="transmembrane region" description="Helical" evidence="1">
    <location>
        <begin position="104"/>
        <end position="123"/>
    </location>
</feature>
<keyword evidence="1" id="KW-0472">Membrane</keyword>
<feature type="transmembrane region" description="Helical" evidence="1">
    <location>
        <begin position="309"/>
        <end position="329"/>
    </location>
</feature>
<sequence>MMSTLIFKRNTIYFFTSFIWTATLSILPQAYFMSNYPEQKNTYLSLFPLLGTLASIGGILTSQKDKFYFSLIAPARRRNFLTACCIFTMAASFSGLLGVKNLGLYFACFVLLKFISNFLYNCLDRFFVGKTAGEQLTIHVRSNLFFQLLGIMLAPLYFSCFAAYPSQNIILIWTIALLSMLFLSQDPQTIRPDFRADEGSLAKSMLTFYDQLFVAYSALILTAVTMLISMMIYILSDYYQFSNPTAKGGTIIGVISIFAVITVLRFGFFSKQPIKLTDNPNFSAHSNGIATLGLILITLFFYLKVSRSFAFLLGGCSLAGISYGIFLFCTRNYASSSSANMGANSGLISIYNNLPNYASLACYLLTLSVSLSAKNYGLDFSKLMLKIILGFFGLALITLFLMWIKDKPFRVIQQIDPP</sequence>
<name>J7J058_DESMD</name>
<feature type="transmembrane region" description="Helical" evidence="1">
    <location>
        <begin position="213"/>
        <end position="236"/>
    </location>
</feature>
<dbReference type="eggNOG" id="ENOG5034A11">
    <property type="taxonomic scope" value="Bacteria"/>
</dbReference>
<dbReference type="Proteomes" id="UP000005262">
    <property type="component" value="Chromosome"/>
</dbReference>
<evidence type="ECO:0000313" key="2">
    <source>
        <dbReference type="EMBL" id="AFQ44316.1"/>
    </source>
</evidence>
<keyword evidence="3" id="KW-1185">Reference proteome</keyword>
<proteinExistence type="predicted"/>
<dbReference type="AlphaFoldDB" id="J7J058"/>
<reference evidence="3" key="2">
    <citation type="submission" date="2012-08" db="EMBL/GenBank/DDBJ databases">
        <title>Finished genome of Desulfosporosinus meridiei DSM 13257.</title>
        <authorList>
            <person name="Huntemann M."/>
            <person name="Wei C.-L."/>
            <person name="Han J."/>
            <person name="Detter J.C."/>
            <person name="Han C."/>
            <person name="Davenport K."/>
            <person name="Daligault H."/>
            <person name="Erkkila T."/>
            <person name="Gu W."/>
            <person name="Munk A.C.C."/>
            <person name="Teshima H."/>
            <person name="Xu Y."/>
            <person name="Chain P."/>
            <person name="Tapia R."/>
            <person name="Chen A."/>
            <person name="Krypides N."/>
            <person name="Mavromatis K."/>
            <person name="Markowitz V."/>
            <person name="Szeto E."/>
            <person name="Ivanova N."/>
            <person name="Mikhailova N."/>
            <person name="Ovchinnikova G."/>
            <person name="Pagani I."/>
            <person name="Pati A."/>
            <person name="Goodwin L."/>
            <person name="Peters L."/>
            <person name="Pitluck S."/>
            <person name="Woyke T."/>
            <person name="Pester M."/>
            <person name="Spring S."/>
            <person name="Ollivier B."/>
            <person name="Rattei T."/>
            <person name="Klenk H.-P."/>
            <person name="Wagner M."/>
            <person name="Loy A."/>
        </authorList>
    </citation>
    <scope>NUCLEOTIDE SEQUENCE [LARGE SCALE GENOMIC DNA]</scope>
    <source>
        <strain evidence="3">ATCC BAA-275 / DSM 13257 / NCIMB 13706 / S10</strain>
    </source>
</reference>
<organism evidence="2 3">
    <name type="scientific">Desulfosporosinus meridiei (strain ATCC BAA-275 / DSM 13257 / KCTC 12902 / NCIMB 13706 / S10)</name>
    <dbReference type="NCBI Taxonomy" id="768704"/>
    <lineage>
        <taxon>Bacteria</taxon>
        <taxon>Bacillati</taxon>
        <taxon>Bacillota</taxon>
        <taxon>Clostridia</taxon>
        <taxon>Eubacteriales</taxon>
        <taxon>Desulfitobacteriaceae</taxon>
        <taxon>Desulfosporosinus</taxon>
    </lineage>
</organism>
<keyword evidence="1" id="KW-1133">Transmembrane helix</keyword>
<reference evidence="2 3" key="1">
    <citation type="journal article" date="2012" name="J. Bacteriol.">
        <title>Complete genome sequences of Desulfosporosinus orientis DSM765T, Desulfosporosinus youngiae DSM17734T, Desulfosporosinus meridiei DSM13257T, and Desulfosporosinus acidiphilus DSM22704T.</title>
        <authorList>
            <person name="Pester M."/>
            <person name="Brambilla E."/>
            <person name="Alazard D."/>
            <person name="Rattei T."/>
            <person name="Weinmaier T."/>
            <person name="Han J."/>
            <person name="Lucas S."/>
            <person name="Lapidus A."/>
            <person name="Cheng J.F."/>
            <person name="Goodwin L."/>
            <person name="Pitluck S."/>
            <person name="Peters L."/>
            <person name="Ovchinnikova G."/>
            <person name="Teshima H."/>
            <person name="Detter J.C."/>
            <person name="Han C.S."/>
            <person name="Tapia R."/>
            <person name="Land M.L."/>
            <person name="Hauser L."/>
            <person name="Kyrpides N.C."/>
            <person name="Ivanova N.N."/>
            <person name="Pagani I."/>
            <person name="Huntmann M."/>
            <person name="Wei C.L."/>
            <person name="Davenport K.W."/>
            <person name="Daligault H."/>
            <person name="Chain P.S."/>
            <person name="Chen A."/>
            <person name="Mavromatis K."/>
            <person name="Markowitz V."/>
            <person name="Szeto E."/>
            <person name="Mikhailova N."/>
            <person name="Pati A."/>
            <person name="Wagner M."/>
            <person name="Woyke T."/>
            <person name="Ollivier B."/>
            <person name="Klenk H.P."/>
            <person name="Spring S."/>
            <person name="Loy A."/>
        </authorList>
    </citation>
    <scope>NUCLEOTIDE SEQUENCE [LARGE SCALE GENOMIC DNA]</scope>
    <source>
        <strain evidence="3">ATCC BAA-275 / DSM 13257 / NCIMB 13706 / S10</strain>
    </source>
</reference>
<dbReference type="STRING" id="768704.Desmer_2392"/>
<accession>J7J058</accession>
<feature type="transmembrane region" description="Helical" evidence="1">
    <location>
        <begin position="282"/>
        <end position="303"/>
    </location>
</feature>
<dbReference type="OrthoDB" id="1794189at2"/>
<evidence type="ECO:0000256" key="1">
    <source>
        <dbReference type="SAM" id="Phobius"/>
    </source>
</evidence>
<feature type="transmembrane region" description="Helical" evidence="1">
    <location>
        <begin position="350"/>
        <end position="371"/>
    </location>
</feature>
<evidence type="ECO:0008006" key="4">
    <source>
        <dbReference type="Google" id="ProtNLM"/>
    </source>
</evidence>
<keyword evidence="1" id="KW-0812">Transmembrane</keyword>
<protein>
    <recommendedName>
        <fullName evidence="4">Major Facilitator Superfamily transporter</fullName>
    </recommendedName>
</protein>
<dbReference type="HOGENOM" id="CLU_656774_0_0_9"/>
<feature type="transmembrane region" description="Helical" evidence="1">
    <location>
        <begin position="144"/>
        <end position="164"/>
    </location>
</feature>
<feature type="transmembrane region" description="Helical" evidence="1">
    <location>
        <begin position="80"/>
        <end position="98"/>
    </location>
</feature>
<dbReference type="EMBL" id="CP003629">
    <property type="protein sequence ID" value="AFQ44316.1"/>
    <property type="molecule type" value="Genomic_DNA"/>
</dbReference>
<evidence type="ECO:0000313" key="3">
    <source>
        <dbReference type="Proteomes" id="UP000005262"/>
    </source>
</evidence>
<feature type="transmembrane region" description="Helical" evidence="1">
    <location>
        <begin position="383"/>
        <end position="404"/>
    </location>
</feature>
<feature type="transmembrane region" description="Helical" evidence="1">
    <location>
        <begin position="12"/>
        <end position="31"/>
    </location>
</feature>
<feature type="transmembrane region" description="Helical" evidence="1">
    <location>
        <begin position="170"/>
        <end position="185"/>
    </location>
</feature>
<feature type="transmembrane region" description="Helical" evidence="1">
    <location>
        <begin position="43"/>
        <end position="60"/>
    </location>
</feature>